<dbReference type="Proteomes" id="UP000652013">
    <property type="component" value="Unassembled WGS sequence"/>
</dbReference>
<evidence type="ECO:0000256" key="1">
    <source>
        <dbReference type="SAM" id="MobiDB-lite"/>
    </source>
</evidence>
<dbReference type="EMBL" id="BOOY01000029">
    <property type="protein sequence ID" value="GIJ04728.1"/>
    <property type="molecule type" value="Genomic_DNA"/>
</dbReference>
<proteinExistence type="predicted"/>
<protein>
    <submittedName>
        <fullName evidence="2">Uncharacterized protein</fullName>
    </submittedName>
</protein>
<gene>
    <name evidence="2" type="ORF">Sya03_40800</name>
</gene>
<evidence type="ECO:0000313" key="2">
    <source>
        <dbReference type="EMBL" id="GIJ04728.1"/>
    </source>
</evidence>
<feature type="compositionally biased region" description="Low complexity" evidence="1">
    <location>
        <begin position="72"/>
        <end position="86"/>
    </location>
</feature>
<sequence length="221" mass="22071">MTDHHDDPWDPWESGDAGDAGDLPAEPFDLPGDPLGFDLPADPADPADPAGWDTGDLGADLGSEGPDGPGYAEADLAELGDLAGDTGDTGAGWQGPGEPAGGLLLQDWPVGADPDPVAEAAPFDPADLIGDPLGGPLPEPVDGFPWTDPDLLGGAAIGALPDPAELPDPAGLAADLAAYAGVDLPGDADPWAVLAASDDPATHALARWWAPDPLPDPPVSS</sequence>
<evidence type="ECO:0000313" key="3">
    <source>
        <dbReference type="Proteomes" id="UP000652013"/>
    </source>
</evidence>
<keyword evidence="3" id="KW-1185">Reference proteome</keyword>
<dbReference type="AlphaFoldDB" id="A0A8J3YA55"/>
<accession>A0A8J3YA55</accession>
<dbReference type="RefSeq" id="WP_203939950.1">
    <property type="nucleotide sequence ID" value="NZ_BAAAGJ010000005.1"/>
</dbReference>
<name>A0A8J3YA55_9ACTN</name>
<feature type="region of interest" description="Disordered" evidence="1">
    <location>
        <begin position="1"/>
        <end position="148"/>
    </location>
</feature>
<feature type="compositionally biased region" description="Low complexity" evidence="1">
    <location>
        <begin position="27"/>
        <end position="51"/>
    </location>
</feature>
<comment type="caution">
    <text evidence="2">The sequence shown here is derived from an EMBL/GenBank/DDBJ whole genome shotgun (WGS) entry which is preliminary data.</text>
</comment>
<organism evidence="2 3">
    <name type="scientific">Spirilliplanes yamanashiensis</name>
    <dbReference type="NCBI Taxonomy" id="42233"/>
    <lineage>
        <taxon>Bacteria</taxon>
        <taxon>Bacillati</taxon>
        <taxon>Actinomycetota</taxon>
        <taxon>Actinomycetes</taxon>
        <taxon>Micromonosporales</taxon>
        <taxon>Micromonosporaceae</taxon>
        <taxon>Spirilliplanes</taxon>
    </lineage>
</organism>
<feature type="compositionally biased region" description="Gly residues" evidence="1">
    <location>
        <begin position="87"/>
        <end position="100"/>
    </location>
</feature>
<reference evidence="2" key="1">
    <citation type="submission" date="2021-01" db="EMBL/GenBank/DDBJ databases">
        <title>Whole genome shotgun sequence of Spirilliplanes yamanashiensis NBRC 15828.</title>
        <authorList>
            <person name="Komaki H."/>
            <person name="Tamura T."/>
        </authorList>
    </citation>
    <scope>NUCLEOTIDE SEQUENCE</scope>
    <source>
        <strain evidence="2">NBRC 15828</strain>
    </source>
</reference>